<keyword evidence="17" id="KW-1185">Reference proteome</keyword>
<dbReference type="Pfam" id="PF18962">
    <property type="entry name" value="Por_Secre_tail"/>
    <property type="match status" value="1"/>
</dbReference>
<keyword evidence="9" id="KW-0378">Hydrolase</keyword>
<evidence type="ECO:0000256" key="2">
    <source>
        <dbReference type="ARBA" id="ARBA00001947"/>
    </source>
</evidence>
<comment type="cofactor">
    <cofactor evidence="2">
        <name>Zn(2+)</name>
        <dbReference type="ChEBI" id="CHEBI:29105"/>
    </cofactor>
</comment>
<dbReference type="GO" id="GO:0016020">
    <property type="term" value="C:membrane"/>
    <property type="evidence" value="ECO:0007669"/>
    <property type="project" value="TreeGrafter"/>
</dbReference>
<gene>
    <name evidence="16" type="ORF">G0Q07_02380</name>
</gene>
<dbReference type="InterPro" id="IPR001930">
    <property type="entry name" value="Peptidase_M1"/>
</dbReference>
<feature type="domain" description="Aminopeptidase N-like N-terminal" evidence="14">
    <location>
        <begin position="61"/>
        <end position="231"/>
    </location>
</feature>
<feature type="domain" description="Peptidase M1 membrane alanine aminopeptidase" evidence="13">
    <location>
        <begin position="322"/>
        <end position="465"/>
    </location>
</feature>
<proteinExistence type="inferred from homology"/>
<dbReference type="PANTHER" id="PTHR11533:SF174">
    <property type="entry name" value="PUROMYCIN-SENSITIVE AMINOPEPTIDASE-RELATED"/>
    <property type="match status" value="1"/>
</dbReference>
<dbReference type="InterPro" id="IPR027268">
    <property type="entry name" value="Peptidase_M4/M1_CTD_sf"/>
</dbReference>
<organism evidence="16 17">
    <name type="scientific">Draconibacterium halophilum</name>
    <dbReference type="NCBI Taxonomy" id="2706887"/>
    <lineage>
        <taxon>Bacteria</taxon>
        <taxon>Pseudomonadati</taxon>
        <taxon>Bacteroidota</taxon>
        <taxon>Bacteroidia</taxon>
        <taxon>Marinilabiliales</taxon>
        <taxon>Prolixibacteraceae</taxon>
        <taxon>Draconibacterium</taxon>
    </lineage>
</organism>
<evidence type="ECO:0000259" key="15">
    <source>
        <dbReference type="Pfam" id="PF18962"/>
    </source>
</evidence>
<dbReference type="GO" id="GO:0005615">
    <property type="term" value="C:extracellular space"/>
    <property type="evidence" value="ECO:0007669"/>
    <property type="project" value="TreeGrafter"/>
</dbReference>
<dbReference type="GO" id="GO:0043171">
    <property type="term" value="P:peptide catabolic process"/>
    <property type="evidence" value="ECO:0007669"/>
    <property type="project" value="TreeGrafter"/>
</dbReference>
<dbReference type="Proteomes" id="UP000474630">
    <property type="component" value="Chromosome"/>
</dbReference>
<dbReference type="Gene3D" id="2.60.40.1730">
    <property type="entry name" value="tricorn interacting facor f3 domain"/>
    <property type="match status" value="1"/>
</dbReference>
<feature type="domain" description="Secretion system C-terminal sorting" evidence="15">
    <location>
        <begin position="572"/>
        <end position="640"/>
    </location>
</feature>
<evidence type="ECO:0000313" key="17">
    <source>
        <dbReference type="Proteomes" id="UP000474630"/>
    </source>
</evidence>
<keyword evidence="11" id="KW-0482">Metalloprotease</keyword>
<dbReference type="SUPFAM" id="SSF55486">
    <property type="entry name" value="Metalloproteases ('zincins'), catalytic domain"/>
    <property type="match status" value="1"/>
</dbReference>
<dbReference type="EMBL" id="CP048409">
    <property type="protein sequence ID" value="QIA06646.1"/>
    <property type="molecule type" value="Genomic_DNA"/>
</dbReference>
<dbReference type="GO" id="GO:0008270">
    <property type="term" value="F:zinc ion binding"/>
    <property type="evidence" value="ECO:0007669"/>
    <property type="project" value="InterPro"/>
</dbReference>
<evidence type="ECO:0000259" key="14">
    <source>
        <dbReference type="Pfam" id="PF17900"/>
    </source>
</evidence>
<dbReference type="NCBIfam" id="TIGR04183">
    <property type="entry name" value="Por_Secre_tail"/>
    <property type="match status" value="1"/>
</dbReference>
<dbReference type="InterPro" id="IPR042097">
    <property type="entry name" value="Aminopeptidase_N-like_N_sf"/>
</dbReference>
<feature type="chain" id="PRO_5025579438" description="Aminopeptidase N" evidence="12">
    <location>
        <begin position="20"/>
        <end position="642"/>
    </location>
</feature>
<dbReference type="InterPro" id="IPR014782">
    <property type="entry name" value="Peptidase_M1_dom"/>
</dbReference>
<sequence length="642" mass="72989">MIRLANILLLLCICFTAIAQKDELFISDKIALEESRNFLLKSNFVESRNNTLTDFIYQRMEWQVDPAVRYISGNVTSYFKSQTELLNSIEFDLSDSLTVDSVFTGNSKAIFTHQDNKISIELTDPLSNDQLDSVSIFYHGTPPKSGFGSFETSSHGTEFTPVLWTLSEPYGAMEWWPCKQSLADKIDSIDIIVTTPEQYKTASNGILVSEQLNDTTRIMHWQHRFPIATYLVAIAVTDYKRYSDYLEKENGDTIEILNYVYPEDFEDAQRKTPITAEIMQLYENLIGEYPFAAEKYGHAQFGWSGGMEHQTMSFMGSFGFGLIAHELAHQWFGDYITMGSWQDIWLNEGFATYLTGLSYENIETEWWPVWKQVYSDQVKEEPGGAVYVTDTTSVERLFSSRLSYAKGAYLLHMLRWVIGEDAFFQGLKNYFEDPAIANGFARSEDVISHFEQAADTSLTGFFNDWLYGEGYPIYSASFKPTDYGKTLITLSQSTTHESVDFFGMPVPVRLYNAGRTDSLNARLEHTNNQQQFILETDFHIAELVIDPDLWLLSETEEVVGVTDELSTHSIKIFPNPATTEITLVVPTAIHISHIRIIDMAGIEVKHLNAYKPIINISDLPVGTYVLNAEHSSGIFSSKFVKH</sequence>
<dbReference type="AlphaFoldDB" id="A0A6C0R9P0"/>
<comment type="catalytic activity">
    <reaction evidence="1">
        <text>Release of an N-terminal amino acid, Xaa-|-Yaa- from a peptide, amide or arylamide. Xaa is preferably Ala, but may be most amino acids including Pro (slow action). When a terminal hydrophobic residue is followed by a prolyl residue, the two may be released as an intact Xaa-Pro dipeptide.</text>
        <dbReference type="EC" id="3.4.11.2"/>
    </reaction>
</comment>
<dbReference type="GO" id="GO:0006508">
    <property type="term" value="P:proteolysis"/>
    <property type="evidence" value="ECO:0007669"/>
    <property type="project" value="UniProtKB-KW"/>
</dbReference>
<dbReference type="InterPro" id="IPR045357">
    <property type="entry name" value="Aminopeptidase_N-like_N"/>
</dbReference>
<evidence type="ECO:0000256" key="6">
    <source>
        <dbReference type="ARBA" id="ARBA00022438"/>
    </source>
</evidence>
<keyword evidence="7" id="KW-0645">Protease</keyword>
<dbReference type="RefSeq" id="WP_163344577.1">
    <property type="nucleotide sequence ID" value="NZ_CP048409.1"/>
</dbReference>
<evidence type="ECO:0000256" key="11">
    <source>
        <dbReference type="ARBA" id="ARBA00023049"/>
    </source>
</evidence>
<protein>
    <recommendedName>
        <fullName evidence="5">Aminopeptidase N</fullName>
        <ecNumber evidence="4">3.4.11.2</ecNumber>
    </recommendedName>
</protein>
<evidence type="ECO:0000313" key="16">
    <source>
        <dbReference type="EMBL" id="QIA06646.1"/>
    </source>
</evidence>
<dbReference type="Pfam" id="PF01433">
    <property type="entry name" value="Peptidase_M1"/>
    <property type="match status" value="1"/>
</dbReference>
<dbReference type="SUPFAM" id="SSF63737">
    <property type="entry name" value="Leukotriene A4 hydrolase N-terminal domain"/>
    <property type="match status" value="1"/>
</dbReference>
<evidence type="ECO:0000256" key="1">
    <source>
        <dbReference type="ARBA" id="ARBA00000098"/>
    </source>
</evidence>
<evidence type="ECO:0000256" key="12">
    <source>
        <dbReference type="SAM" id="SignalP"/>
    </source>
</evidence>
<name>A0A6C0R9P0_9BACT</name>
<dbReference type="InterPro" id="IPR050344">
    <property type="entry name" value="Peptidase_M1_aminopeptidases"/>
</dbReference>
<dbReference type="GO" id="GO:0042277">
    <property type="term" value="F:peptide binding"/>
    <property type="evidence" value="ECO:0007669"/>
    <property type="project" value="TreeGrafter"/>
</dbReference>
<comment type="similarity">
    <text evidence="3">Belongs to the peptidase M1 family.</text>
</comment>
<evidence type="ECO:0000256" key="3">
    <source>
        <dbReference type="ARBA" id="ARBA00010136"/>
    </source>
</evidence>
<evidence type="ECO:0000259" key="13">
    <source>
        <dbReference type="Pfam" id="PF01433"/>
    </source>
</evidence>
<dbReference type="CDD" id="cd09603">
    <property type="entry name" value="M1_APN_like"/>
    <property type="match status" value="1"/>
</dbReference>
<dbReference type="InterPro" id="IPR026444">
    <property type="entry name" value="Secre_tail"/>
</dbReference>
<dbReference type="PANTHER" id="PTHR11533">
    <property type="entry name" value="PROTEASE M1 ZINC METALLOPROTEASE"/>
    <property type="match status" value="1"/>
</dbReference>
<evidence type="ECO:0000256" key="7">
    <source>
        <dbReference type="ARBA" id="ARBA00022670"/>
    </source>
</evidence>
<dbReference type="Gene3D" id="1.10.390.10">
    <property type="entry name" value="Neutral Protease Domain 2"/>
    <property type="match status" value="1"/>
</dbReference>
<accession>A0A6C0R9P0</accession>
<keyword evidence="8" id="KW-0479">Metal-binding</keyword>
<dbReference type="GO" id="GO:0005737">
    <property type="term" value="C:cytoplasm"/>
    <property type="evidence" value="ECO:0007669"/>
    <property type="project" value="TreeGrafter"/>
</dbReference>
<evidence type="ECO:0000256" key="4">
    <source>
        <dbReference type="ARBA" id="ARBA00012564"/>
    </source>
</evidence>
<dbReference type="GO" id="GO:0016285">
    <property type="term" value="F:alanyl aminopeptidase activity"/>
    <property type="evidence" value="ECO:0007669"/>
    <property type="project" value="UniProtKB-EC"/>
</dbReference>
<reference evidence="16 17" key="1">
    <citation type="submission" date="2020-02" db="EMBL/GenBank/DDBJ databases">
        <title>Genome sequencing for Draconibacterium sp. strain M1.</title>
        <authorList>
            <person name="Park S.-J."/>
        </authorList>
    </citation>
    <scope>NUCLEOTIDE SEQUENCE [LARGE SCALE GENOMIC DNA]</scope>
    <source>
        <strain evidence="16 17">M1</strain>
    </source>
</reference>
<keyword evidence="12" id="KW-0732">Signal</keyword>
<keyword evidence="10" id="KW-0862">Zinc</keyword>
<dbReference type="EC" id="3.4.11.2" evidence="4"/>
<dbReference type="KEGG" id="drc:G0Q07_02380"/>
<evidence type="ECO:0000256" key="8">
    <source>
        <dbReference type="ARBA" id="ARBA00022723"/>
    </source>
</evidence>
<keyword evidence="6" id="KW-0031">Aminopeptidase</keyword>
<evidence type="ECO:0000256" key="5">
    <source>
        <dbReference type="ARBA" id="ARBA00015611"/>
    </source>
</evidence>
<dbReference type="Pfam" id="PF17900">
    <property type="entry name" value="Peptidase_M1_N"/>
    <property type="match status" value="1"/>
</dbReference>
<evidence type="ECO:0000256" key="9">
    <source>
        <dbReference type="ARBA" id="ARBA00022801"/>
    </source>
</evidence>
<dbReference type="PRINTS" id="PR00756">
    <property type="entry name" value="ALADIPTASE"/>
</dbReference>
<dbReference type="GO" id="GO:0070006">
    <property type="term" value="F:metalloaminopeptidase activity"/>
    <property type="evidence" value="ECO:0007669"/>
    <property type="project" value="TreeGrafter"/>
</dbReference>
<feature type="signal peptide" evidence="12">
    <location>
        <begin position="1"/>
        <end position="19"/>
    </location>
</feature>
<evidence type="ECO:0000256" key="10">
    <source>
        <dbReference type="ARBA" id="ARBA00022833"/>
    </source>
</evidence>